<dbReference type="Gene3D" id="1.10.340.70">
    <property type="match status" value="1"/>
</dbReference>
<dbReference type="InterPro" id="IPR000477">
    <property type="entry name" value="RT_dom"/>
</dbReference>
<dbReference type="Pfam" id="PF00075">
    <property type="entry name" value="RNase_H"/>
    <property type="match status" value="1"/>
</dbReference>
<dbReference type="SUPFAM" id="SSF53098">
    <property type="entry name" value="Ribonuclease H-like"/>
    <property type="match status" value="2"/>
</dbReference>
<dbReference type="InterPro" id="IPR001584">
    <property type="entry name" value="Integrase_cat-core"/>
</dbReference>
<dbReference type="Pfam" id="PF17919">
    <property type="entry name" value="RT_RNaseH_2"/>
    <property type="match status" value="1"/>
</dbReference>
<dbReference type="Gene3D" id="2.30.30.850">
    <property type="match status" value="1"/>
</dbReference>
<dbReference type="InterPro" id="IPR043128">
    <property type="entry name" value="Rev_trsase/Diguanyl_cyclase"/>
</dbReference>
<dbReference type="EC" id="3.1.26.4" evidence="2"/>
<dbReference type="SUPFAM" id="SSF56672">
    <property type="entry name" value="DNA/RNA polymerases"/>
    <property type="match status" value="1"/>
</dbReference>
<dbReference type="InterPro" id="IPR002156">
    <property type="entry name" value="RNaseH_domain"/>
</dbReference>
<feature type="domain" description="Reverse transcriptase" evidence="5">
    <location>
        <begin position="256"/>
        <end position="440"/>
    </location>
</feature>
<dbReference type="Proteomes" id="UP000694557">
    <property type="component" value="Unassembled WGS sequence"/>
</dbReference>
<evidence type="ECO:0000256" key="1">
    <source>
        <dbReference type="ARBA" id="ARBA00010879"/>
    </source>
</evidence>
<feature type="domain" description="Integrase catalytic" evidence="7">
    <location>
        <begin position="968"/>
        <end position="1129"/>
    </location>
</feature>
<evidence type="ECO:0000259" key="6">
    <source>
        <dbReference type="PROSITE" id="PS50879"/>
    </source>
</evidence>
<dbReference type="PANTHER" id="PTHR37984:SF5">
    <property type="entry name" value="PROTEIN NYNRIN-LIKE"/>
    <property type="match status" value="1"/>
</dbReference>
<evidence type="ECO:0000259" key="7">
    <source>
        <dbReference type="PROSITE" id="PS50994"/>
    </source>
</evidence>
<dbReference type="Gene3D" id="3.10.10.10">
    <property type="entry name" value="HIV Type 1 Reverse Transcriptase, subunit A, domain 1"/>
    <property type="match status" value="1"/>
</dbReference>
<dbReference type="GO" id="GO:0004523">
    <property type="term" value="F:RNA-DNA hybrid ribonuclease activity"/>
    <property type="evidence" value="ECO:0007669"/>
    <property type="project" value="UniProtKB-EC"/>
</dbReference>
<organism evidence="8 9">
    <name type="scientific">Oncorhynchus kisutch</name>
    <name type="common">Coho salmon</name>
    <name type="synonym">Salmo kisutch</name>
    <dbReference type="NCBI Taxonomy" id="8019"/>
    <lineage>
        <taxon>Eukaryota</taxon>
        <taxon>Metazoa</taxon>
        <taxon>Chordata</taxon>
        <taxon>Craniata</taxon>
        <taxon>Vertebrata</taxon>
        <taxon>Euteleostomi</taxon>
        <taxon>Actinopterygii</taxon>
        <taxon>Neopterygii</taxon>
        <taxon>Teleostei</taxon>
        <taxon>Protacanthopterygii</taxon>
        <taxon>Salmoniformes</taxon>
        <taxon>Salmonidae</taxon>
        <taxon>Salmoninae</taxon>
        <taxon>Oncorhynchus</taxon>
    </lineage>
</organism>
<feature type="domain" description="RNase H type-1" evidence="6">
    <location>
        <begin position="684"/>
        <end position="835"/>
    </location>
</feature>
<dbReference type="GO" id="GO:0015074">
    <property type="term" value="P:DNA integration"/>
    <property type="evidence" value="ECO:0007669"/>
    <property type="project" value="InterPro"/>
</dbReference>
<sequence length="1277" mass="142581">MLPILPAPALSTTQEVYWLKCLPSGPGTPAIQFQFNQWRKLIYTFHPYKTPQAELHCTLNVTDEEDTPYTQDWDENMMHLTPNIRCLTIVCGPEGVAAPVILPHHIKPWYQLGPDSAPHVTLAVGNGHEARSLGQMIKRASKLTWEETSAPGLLKATTEEMWRLTMVDTEEQCQPERLTLPRHHGKPYSDHPSSPAVLDSIDKAIWTTTPFDVGKLQVQPVCITLTNPVQVPIFRTQYRLKQEQIEGIRPTIEGLLEAGCIYRTISHWNTPILPVPKAGGETYRMVQDFRAVNEVTTPIDLPVPDPHIILSNLSPKHRYFTVVDLANAFFSIPLDEASQPLFAFTYENQQFTYSVLPQGYTSSPGIFNYILKTHLPELKIPEGVILIQYVDDLLLGAPTSDLCLEMTKTLLDFLAVKGYKVKMSKVQSCRRTVLFLGREISSEGAGLSKSHRDSILHHPRPITVSGMLSFLGLTGYSRTHIPDYTERTEPLREIVREAGPRNLQAPLIWTPEASTAFGLLKTDLSVAAALTAPDYGKTFHLDVSEKEGFASAVLFQKHEGERRVLMYHSSKLDHIETGQTACSRYVAAVAKAIEKTAHLVMCHKMQIHTHHGVAAYLISKEFTFSADRKNKIQNKCTQSHITFVNTDKNMADALTAEDGLAHSCQERAAQELKLRPDLENEPLTSPDLWLYTDGCCYKGDTGNVAAYAVVQQLHDKTHVTLESGIIPQPASAQLAEIVALTQALEKAEGKTVNIYTDSAYAHGAVHIDGPQWVRRNFTTTGNLPIKHRAQMERLMHAVSLPKTVAIMKCRGHQRLTNRINQGNDAADLAAKAAGGYSPRQMVLGIEPARTELTSQHILELQEEAGPYEHSVWTQKGGSKGPDGIWRCHDGRLVAPANLCPELIREAHGPTHEGKLRTLQKVSYIWWHPHMKDMTDLFCDECNICGSHNPKKPYQTPMGAYPVPNACFQDTLPHYTVSSIDYTDMGEDNVKNGKRYLLVMVDRFSRWVEAIPTAKEDGLTVIKWLQTELIPRYGVPRHIRSDNGSHFANKQLRQVEERFGIIHKFGSVYKPQAQGLVERCNQSLKCKIAKVCAGTKLTWVEALPLALMAMRSSPGAGTHLSPHEIMTGRVMPGPPREGGHMPPLDVHQIGMTDYVRKLTELSAALSKQIHKVHEGELTGDPEQLRVKVGDWVRIKVHKRKWADPRWTGPYEVKEVTSHSVQVKGKSGAPWHHLTHCTPAPTPSRTLTEVRVDLSDLNLITTTEPLVGEDVGAAPQHTN</sequence>
<dbReference type="PROSITE" id="PS50879">
    <property type="entry name" value="RNASE_H_1"/>
    <property type="match status" value="1"/>
</dbReference>
<keyword evidence="9" id="KW-1185">Reference proteome</keyword>
<proteinExistence type="inferred from homology"/>
<dbReference type="PANTHER" id="PTHR37984">
    <property type="entry name" value="PROTEIN CBG26694"/>
    <property type="match status" value="1"/>
</dbReference>
<reference evidence="8" key="2">
    <citation type="submission" date="2025-09" db="UniProtKB">
        <authorList>
            <consortium name="Ensembl"/>
        </authorList>
    </citation>
    <scope>IDENTIFICATION</scope>
</reference>
<dbReference type="Gene3D" id="3.30.420.10">
    <property type="entry name" value="Ribonuclease H-like superfamily/Ribonuclease H"/>
    <property type="match status" value="2"/>
</dbReference>
<reference evidence="8" key="1">
    <citation type="submission" date="2025-08" db="UniProtKB">
        <authorList>
            <consortium name="Ensembl"/>
        </authorList>
    </citation>
    <scope>IDENTIFICATION</scope>
</reference>
<dbReference type="GeneTree" id="ENSGT00940000160750"/>
<dbReference type="Pfam" id="PF17921">
    <property type="entry name" value="Integrase_H2C2"/>
    <property type="match status" value="1"/>
</dbReference>
<dbReference type="Pfam" id="PF00665">
    <property type="entry name" value="rve"/>
    <property type="match status" value="1"/>
</dbReference>
<dbReference type="Ensembl" id="ENSOKIT00005002795.1">
    <property type="protein sequence ID" value="ENSOKIP00005002659.1"/>
    <property type="gene ID" value="ENSOKIG00005001270.1"/>
</dbReference>
<evidence type="ECO:0000313" key="9">
    <source>
        <dbReference type="Proteomes" id="UP000694557"/>
    </source>
</evidence>
<dbReference type="InterPro" id="IPR041588">
    <property type="entry name" value="Integrase_H2C2"/>
</dbReference>
<dbReference type="Gene3D" id="3.30.70.270">
    <property type="match status" value="2"/>
</dbReference>
<comment type="similarity">
    <text evidence="1">Belongs to the beta type-B retroviral polymerase family. HERV class-II K(HML-2) pol subfamily.</text>
</comment>
<dbReference type="InterPro" id="IPR036397">
    <property type="entry name" value="RNaseH_sf"/>
</dbReference>
<evidence type="ECO:0000256" key="4">
    <source>
        <dbReference type="ARBA" id="ARBA00039658"/>
    </source>
</evidence>
<name>A0A8C7C7L7_ONCKI</name>
<dbReference type="InterPro" id="IPR050951">
    <property type="entry name" value="Retrovirus_Pol_polyprotein"/>
</dbReference>
<dbReference type="PROSITE" id="PS50878">
    <property type="entry name" value="RT_POL"/>
    <property type="match status" value="1"/>
</dbReference>
<dbReference type="InterPro" id="IPR043502">
    <property type="entry name" value="DNA/RNA_pol_sf"/>
</dbReference>
<evidence type="ECO:0000256" key="2">
    <source>
        <dbReference type="ARBA" id="ARBA00012180"/>
    </source>
</evidence>
<dbReference type="InterPro" id="IPR041577">
    <property type="entry name" value="RT_RNaseH_2"/>
</dbReference>
<dbReference type="PROSITE" id="PS50994">
    <property type="entry name" value="INTEGRASE"/>
    <property type="match status" value="1"/>
</dbReference>
<dbReference type="GO" id="GO:0003676">
    <property type="term" value="F:nucleic acid binding"/>
    <property type="evidence" value="ECO:0007669"/>
    <property type="project" value="InterPro"/>
</dbReference>
<evidence type="ECO:0000256" key="3">
    <source>
        <dbReference type="ARBA" id="ARBA00023268"/>
    </source>
</evidence>
<dbReference type="AlphaFoldDB" id="A0A8C7C7L7"/>
<accession>A0A8C7C7L7</accession>
<evidence type="ECO:0000313" key="8">
    <source>
        <dbReference type="Ensembl" id="ENSOKIP00005002659.1"/>
    </source>
</evidence>
<dbReference type="InterPro" id="IPR012337">
    <property type="entry name" value="RNaseH-like_sf"/>
</dbReference>
<evidence type="ECO:0000259" key="5">
    <source>
        <dbReference type="PROSITE" id="PS50878"/>
    </source>
</evidence>
<keyword evidence="3" id="KW-0511">Multifunctional enzyme</keyword>
<dbReference type="Pfam" id="PF00078">
    <property type="entry name" value="RVT_1"/>
    <property type="match status" value="1"/>
</dbReference>
<dbReference type="Gene3D" id="3.10.20.370">
    <property type="match status" value="1"/>
</dbReference>
<protein>
    <recommendedName>
        <fullName evidence="4">Gypsy retrotransposon integrase-like protein 1</fullName>
        <ecNumber evidence="2">3.1.26.4</ecNumber>
    </recommendedName>
</protein>